<keyword evidence="3" id="KW-1185">Reference proteome</keyword>
<feature type="region of interest" description="Disordered" evidence="1">
    <location>
        <begin position="1"/>
        <end position="20"/>
    </location>
</feature>
<gene>
    <name evidence="2" type="ORF">EVAR_42822_1</name>
</gene>
<proteinExistence type="predicted"/>
<evidence type="ECO:0000256" key="1">
    <source>
        <dbReference type="SAM" id="MobiDB-lite"/>
    </source>
</evidence>
<dbReference type="EMBL" id="BGZK01000559">
    <property type="protein sequence ID" value="GBP50141.1"/>
    <property type="molecule type" value="Genomic_DNA"/>
</dbReference>
<evidence type="ECO:0000313" key="2">
    <source>
        <dbReference type="EMBL" id="GBP50141.1"/>
    </source>
</evidence>
<name>A0A4C1WG62_EUMVA</name>
<reference evidence="2 3" key="1">
    <citation type="journal article" date="2019" name="Commun. Biol.">
        <title>The bagworm genome reveals a unique fibroin gene that provides high tensile strength.</title>
        <authorList>
            <person name="Kono N."/>
            <person name="Nakamura H."/>
            <person name="Ohtoshi R."/>
            <person name="Tomita M."/>
            <person name="Numata K."/>
            <person name="Arakawa K."/>
        </authorList>
    </citation>
    <scope>NUCLEOTIDE SEQUENCE [LARGE SCALE GENOMIC DNA]</scope>
</reference>
<dbReference type="Proteomes" id="UP000299102">
    <property type="component" value="Unassembled WGS sequence"/>
</dbReference>
<sequence length="76" mass="8292">MDKNRDQERQDDLMGIESRTDMGSELRAVLGFKSEVGPSLESKVGLRWGSGSVGDGRHIKGKVLMHVHVDGVVTEA</sequence>
<protein>
    <submittedName>
        <fullName evidence="2">Uncharacterized protein</fullName>
    </submittedName>
</protein>
<organism evidence="2 3">
    <name type="scientific">Eumeta variegata</name>
    <name type="common">Bagworm moth</name>
    <name type="synonym">Eumeta japonica</name>
    <dbReference type="NCBI Taxonomy" id="151549"/>
    <lineage>
        <taxon>Eukaryota</taxon>
        <taxon>Metazoa</taxon>
        <taxon>Ecdysozoa</taxon>
        <taxon>Arthropoda</taxon>
        <taxon>Hexapoda</taxon>
        <taxon>Insecta</taxon>
        <taxon>Pterygota</taxon>
        <taxon>Neoptera</taxon>
        <taxon>Endopterygota</taxon>
        <taxon>Lepidoptera</taxon>
        <taxon>Glossata</taxon>
        <taxon>Ditrysia</taxon>
        <taxon>Tineoidea</taxon>
        <taxon>Psychidae</taxon>
        <taxon>Oiketicinae</taxon>
        <taxon>Eumeta</taxon>
    </lineage>
</organism>
<dbReference type="AlphaFoldDB" id="A0A4C1WG62"/>
<evidence type="ECO:0000313" key="3">
    <source>
        <dbReference type="Proteomes" id="UP000299102"/>
    </source>
</evidence>
<accession>A0A4C1WG62</accession>
<comment type="caution">
    <text evidence="2">The sequence shown here is derived from an EMBL/GenBank/DDBJ whole genome shotgun (WGS) entry which is preliminary data.</text>
</comment>